<dbReference type="Gene3D" id="1.20.5.420">
    <property type="entry name" value="Immunoglobulin FC, subunit C"/>
    <property type="match status" value="1"/>
</dbReference>
<dbReference type="AlphaFoldDB" id="A0A7M7M5Z5"/>
<keyword evidence="8" id="KW-0472">Membrane</keyword>
<keyword evidence="6" id="KW-0967">Endosome</keyword>
<dbReference type="Pfam" id="PF18097">
    <property type="entry name" value="Vta1_C"/>
    <property type="match status" value="1"/>
</dbReference>
<dbReference type="PANTHER" id="PTHR46009">
    <property type="entry name" value="VACUOLAR PROTEIN SORTING-ASSOCIATED PROTEIN VTA1 HOMOLOG"/>
    <property type="match status" value="1"/>
</dbReference>
<keyword evidence="4" id="KW-0813">Transport</keyword>
<feature type="domain" description="Vta1/callose synthase N-terminal" evidence="10">
    <location>
        <begin position="17"/>
        <end position="157"/>
    </location>
</feature>
<evidence type="ECO:0000259" key="11">
    <source>
        <dbReference type="Pfam" id="PF18097"/>
    </source>
</evidence>
<dbReference type="Gene3D" id="1.25.40.270">
    <property type="entry name" value="Vacuolar protein sorting-associated protein vta1"/>
    <property type="match status" value="1"/>
</dbReference>
<evidence type="ECO:0000313" key="13">
    <source>
        <dbReference type="Proteomes" id="UP000594260"/>
    </source>
</evidence>
<evidence type="ECO:0000256" key="9">
    <source>
        <dbReference type="SAM" id="MobiDB-lite"/>
    </source>
</evidence>
<dbReference type="InterPro" id="IPR023175">
    <property type="entry name" value="Vta1/CALS_N_sf"/>
</dbReference>
<evidence type="ECO:0000256" key="3">
    <source>
        <dbReference type="ARBA" id="ARBA00007895"/>
    </source>
</evidence>
<dbReference type="RefSeq" id="XP_022651910.1">
    <property type="nucleotide sequence ID" value="XM_022796175.1"/>
</dbReference>
<dbReference type="PANTHER" id="PTHR46009:SF1">
    <property type="entry name" value="VACUOLAR PROTEIN SORTING-ASSOCIATED PROTEIN VTA1 HOMOLOG"/>
    <property type="match status" value="1"/>
</dbReference>
<dbReference type="GeneID" id="111246493"/>
<feature type="region of interest" description="Disordered" evidence="9">
    <location>
        <begin position="161"/>
        <end position="180"/>
    </location>
</feature>
<dbReference type="OrthoDB" id="391137at2759"/>
<sequence length="322" mass="35045">MASRGAALQVPESLKPIAPYIRIAAEHDSRNPVIAYWCRFYALATGLKMNKSLEARAYLADLMSFLEEMKAANRQNEAFTNDIIAQSHIEAHALKLFAWADQQDRNSNFDKSVVRAFHAAGYIFEVLNNFGELGEETLRMSKYAKWKAAYIHKCLKEGTQPIPGPLRGDDEGFEEDGTGLSNSLFQQPDSNAETLNAGVAPTPMPRGQAGNIGSSGAYNVDMGLSNTPQSPRPMTDESTGAFPKFPPAQQPPALAPPEATPTFSCPVVLPSGQLPTLDLSQRIKAQKYCKFATSALTYEDIPTAVLNLHKALALLTTGVDPE</sequence>
<dbReference type="Proteomes" id="UP000594260">
    <property type="component" value="Unplaced"/>
</dbReference>
<dbReference type="GO" id="GO:0032511">
    <property type="term" value="P:late endosome to vacuole transport via multivesicular body sorting pathway"/>
    <property type="evidence" value="ECO:0007669"/>
    <property type="project" value="InterPro"/>
</dbReference>
<dbReference type="EnsemblMetazoa" id="XM_022796174">
    <property type="protein sequence ID" value="XP_022651909"/>
    <property type="gene ID" value="LOC111246493"/>
</dbReference>
<dbReference type="FunCoup" id="A0A7M7M5Z5">
    <property type="interactions" value="1831"/>
</dbReference>
<dbReference type="GO" id="GO:0005771">
    <property type="term" value="C:multivesicular body"/>
    <property type="evidence" value="ECO:0007669"/>
    <property type="project" value="TreeGrafter"/>
</dbReference>
<dbReference type="RefSeq" id="XP_022651909.1">
    <property type="nucleotide sequence ID" value="XM_022796174.1"/>
</dbReference>
<evidence type="ECO:0000256" key="8">
    <source>
        <dbReference type="ARBA" id="ARBA00023136"/>
    </source>
</evidence>
<dbReference type="Pfam" id="PF04652">
    <property type="entry name" value="Vta1"/>
    <property type="match status" value="1"/>
</dbReference>
<dbReference type="InterPro" id="IPR044538">
    <property type="entry name" value="Vta1-like"/>
</dbReference>
<keyword evidence="5" id="KW-0963">Cytoplasm</keyword>
<dbReference type="OMA" id="AYWCEYH"/>
<evidence type="ECO:0008006" key="14">
    <source>
        <dbReference type="Google" id="ProtNLM"/>
    </source>
</evidence>
<dbReference type="EnsemblMetazoa" id="XM_022796177">
    <property type="protein sequence ID" value="XP_022651912"/>
    <property type="gene ID" value="LOC111246493"/>
</dbReference>
<dbReference type="InParanoid" id="A0A7M7M5Z5"/>
<evidence type="ECO:0000256" key="4">
    <source>
        <dbReference type="ARBA" id="ARBA00022448"/>
    </source>
</evidence>
<evidence type="ECO:0000256" key="1">
    <source>
        <dbReference type="ARBA" id="ARBA00004481"/>
    </source>
</evidence>
<evidence type="ECO:0000313" key="12">
    <source>
        <dbReference type="EnsemblMetazoa" id="XP_022651911"/>
    </source>
</evidence>
<dbReference type="RefSeq" id="XP_022651911.1">
    <property type="nucleotide sequence ID" value="XM_022796176.1"/>
</dbReference>
<comment type="subcellular location">
    <subcellularLocation>
        <location evidence="2">Cytoplasm</location>
    </subcellularLocation>
    <subcellularLocation>
        <location evidence="1">Endosome membrane</location>
        <topology evidence="1">Peripheral membrane protein</topology>
    </subcellularLocation>
</comment>
<dbReference type="KEGG" id="vde:111246493"/>
<evidence type="ECO:0000256" key="5">
    <source>
        <dbReference type="ARBA" id="ARBA00022490"/>
    </source>
</evidence>
<dbReference type="EnsemblMetazoa" id="XM_022796176">
    <property type="protein sequence ID" value="XP_022651911"/>
    <property type="gene ID" value="LOC111246493"/>
</dbReference>
<reference evidence="12" key="1">
    <citation type="submission" date="2021-01" db="UniProtKB">
        <authorList>
            <consortium name="EnsemblMetazoa"/>
        </authorList>
    </citation>
    <scope>IDENTIFICATION</scope>
</reference>
<accession>A0A7M7M5Z5</accession>
<name>A0A7M7M5Z5_VARDE</name>
<dbReference type="EnsemblMetazoa" id="XM_022796175">
    <property type="protein sequence ID" value="XP_022651910"/>
    <property type="gene ID" value="LOC111246493"/>
</dbReference>
<organism evidence="12 13">
    <name type="scientific">Varroa destructor</name>
    <name type="common">Honeybee mite</name>
    <dbReference type="NCBI Taxonomy" id="109461"/>
    <lineage>
        <taxon>Eukaryota</taxon>
        <taxon>Metazoa</taxon>
        <taxon>Ecdysozoa</taxon>
        <taxon>Arthropoda</taxon>
        <taxon>Chelicerata</taxon>
        <taxon>Arachnida</taxon>
        <taxon>Acari</taxon>
        <taxon>Parasitiformes</taxon>
        <taxon>Mesostigmata</taxon>
        <taxon>Gamasina</taxon>
        <taxon>Dermanyssoidea</taxon>
        <taxon>Varroidae</taxon>
        <taxon>Varroa</taxon>
    </lineage>
</organism>
<keyword evidence="13" id="KW-1185">Reference proteome</keyword>
<keyword evidence="7" id="KW-0653">Protein transport</keyword>
<dbReference type="InterPro" id="IPR041212">
    <property type="entry name" value="Vta1_C"/>
</dbReference>
<dbReference type="GO" id="GO:0015031">
    <property type="term" value="P:protein transport"/>
    <property type="evidence" value="ECO:0007669"/>
    <property type="project" value="UniProtKB-KW"/>
</dbReference>
<protein>
    <recommendedName>
        <fullName evidence="14">Vacuolar protein sorting-associated protein VTA1-like protein</fullName>
    </recommendedName>
</protein>
<dbReference type="GO" id="GO:0010008">
    <property type="term" value="C:endosome membrane"/>
    <property type="evidence" value="ECO:0007669"/>
    <property type="project" value="UniProtKB-SubCell"/>
</dbReference>
<comment type="similarity">
    <text evidence="3">Belongs to the VTA1 family.</text>
</comment>
<dbReference type="CTD" id="51534"/>
<feature type="domain" description="Vta1 C-terminal" evidence="11">
    <location>
        <begin position="283"/>
        <end position="316"/>
    </location>
</feature>
<proteinExistence type="inferred from homology"/>
<evidence type="ECO:0000256" key="2">
    <source>
        <dbReference type="ARBA" id="ARBA00004496"/>
    </source>
</evidence>
<dbReference type="RefSeq" id="XP_022651912.1">
    <property type="nucleotide sequence ID" value="XM_022796177.1"/>
</dbReference>
<evidence type="ECO:0000256" key="7">
    <source>
        <dbReference type="ARBA" id="ARBA00022927"/>
    </source>
</evidence>
<evidence type="ECO:0000259" key="10">
    <source>
        <dbReference type="Pfam" id="PF04652"/>
    </source>
</evidence>
<evidence type="ECO:0000256" key="6">
    <source>
        <dbReference type="ARBA" id="ARBA00022753"/>
    </source>
</evidence>
<dbReference type="InterPro" id="IPR039431">
    <property type="entry name" value="Vta1/CALS_N"/>
</dbReference>